<dbReference type="EMBL" id="JALXSQ010000026">
    <property type="protein sequence ID" value="MCT2043112.1"/>
    <property type="molecule type" value="Genomic_DNA"/>
</dbReference>
<feature type="transmembrane region" description="Helical" evidence="1">
    <location>
        <begin position="110"/>
        <end position="130"/>
    </location>
</feature>
<feature type="transmembrane region" description="Helical" evidence="1">
    <location>
        <begin position="180"/>
        <end position="202"/>
    </location>
</feature>
<keyword evidence="3" id="KW-1185">Reference proteome</keyword>
<keyword evidence="1" id="KW-1133">Transmembrane helix</keyword>
<evidence type="ECO:0000313" key="3">
    <source>
        <dbReference type="Proteomes" id="UP001525379"/>
    </source>
</evidence>
<dbReference type="Proteomes" id="UP001525379">
    <property type="component" value="Unassembled WGS sequence"/>
</dbReference>
<keyword evidence="1" id="KW-0812">Transmembrane</keyword>
<reference evidence="2 3" key="1">
    <citation type="submission" date="2022-04" db="EMBL/GenBank/DDBJ databases">
        <title>Human microbiome associated bacterial genomes.</title>
        <authorList>
            <person name="Sandstrom S."/>
            <person name="Salamzade R."/>
            <person name="Kalan L.R."/>
        </authorList>
    </citation>
    <scope>NUCLEOTIDE SEQUENCE [LARGE SCALE GENOMIC DNA]</scope>
    <source>
        <strain evidence="3">p3-SID1799</strain>
    </source>
</reference>
<dbReference type="RefSeq" id="WP_260104374.1">
    <property type="nucleotide sequence ID" value="NZ_JALXSQ010000026.1"/>
</dbReference>
<proteinExistence type="predicted"/>
<accession>A0ABT2HXS8</accession>
<gene>
    <name evidence="2" type="ORF">M3D15_07180</name>
</gene>
<feature type="transmembrane region" description="Helical" evidence="1">
    <location>
        <begin position="72"/>
        <end position="89"/>
    </location>
</feature>
<feature type="transmembrane region" description="Helical" evidence="1">
    <location>
        <begin position="150"/>
        <end position="173"/>
    </location>
</feature>
<name>A0ABT2HXS8_9MICO</name>
<comment type="caution">
    <text evidence="2">The sequence shown here is derived from an EMBL/GenBank/DDBJ whole genome shotgun (WGS) entry which is preliminary data.</text>
</comment>
<organism evidence="2 3">
    <name type="scientific">Pseudoclavibacter albus</name>
    <dbReference type="NCBI Taxonomy" id="272241"/>
    <lineage>
        <taxon>Bacteria</taxon>
        <taxon>Bacillati</taxon>
        <taxon>Actinomycetota</taxon>
        <taxon>Actinomycetes</taxon>
        <taxon>Micrococcales</taxon>
        <taxon>Microbacteriaceae</taxon>
        <taxon>Pseudoclavibacter</taxon>
    </lineage>
</organism>
<sequence>MSTTTSAQQNNIHNLAPVTPPIAAMVKCLLVRFMSIVWLIANALVLVQLFVLDFLFTSDGGAAQPDMQAGRFSVGMAIGLFAISIWFGTDLDRMGALAGIGRRGQLTITIIVESVSIVIGLLTALAWNLIAQLGSDAGSERLGVMPWDAGQLWAIALLLIVAAAAGVLTGCLYRSLHWAVATFIGILIVWPIAIDAIFNAMVRDHDAFGFGGTITGVSSFLEWFFSNGHLIAPCGLLMIPVAVIMLLRSPIQRYR</sequence>
<feature type="transmembrane region" description="Helical" evidence="1">
    <location>
        <begin position="230"/>
        <end position="247"/>
    </location>
</feature>
<evidence type="ECO:0000313" key="2">
    <source>
        <dbReference type="EMBL" id="MCT2043112.1"/>
    </source>
</evidence>
<protein>
    <recommendedName>
        <fullName evidence="4">ABC transporter permease</fullName>
    </recommendedName>
</protein>
<evidence type="ECO:0008006" key="4">
    <source>
        <dbReference type="Google" id="ProtNLM"/>
    </source>
</evidence>
<keyword evidence="1" id="KW-0472">Membrane</keyword>
<evidence type="ECO:0000256" key="1">
    <source>
        <dbReference type="SAM" id="Phobius"/>
    </source>
</evidence>
<feature type="transmembrane region" description="Helical" evidence="1">
    <location>
        <begin position="29"/>
        <end position="52"/>
    </location>
</feature>